<dbReference type="PANTHER" id="PTHR21600">
    <property type="entry name" value="MITOCHONDRIAL RNA PSEUDOURIDINE SYNTHASE"/>
    <property type="match status" value="1"/>
</dbReference>
<evidence type="ECO:0000256" key="1">
    <source>
        <dbReference type="ARBA" id="ARBA00010876"/>
    </source>
</evidence>
<dbReference type="GO" id="GO:0000455">
    <property type="term" value="P:enzyme-directed rRNA pseudouridine synthesis"/>
    <property type="evidence" value="ECO:0007669"/>
    <property type="project" value="TreeGrafter"/>
</dbReference>
<dbReference type="InterPro" id="IPR006225">
    <property type="entry name" value="PsdUridine_synth_RluC/D"/>
</dbReference>
<gene>
    <name evidence="4" type="ORF">METZ01_LOCUS176766</name>
</gene>
<reference evidence="4" key="1">
    <citation type="submission" date="2018-05" db="EMBL/GenBank/DDBJ databases">
        <authorList>
            <person name="Lanie J.A."/>
            <person name="Ng W.-L."/>
            <person name="Kazmierczak K.M."/>
            <person name="Andrzejewski T.M."/>
            <person name="Davidsen T.M."/>
            <person name="Wayne K.J."/>
            <person name="Tettelin H."/>
            <person name="Glass J.I."/>
            <person name="Rusch D."/>
            <person name="Podicherti R."/>
            <person name="Tsui H.-C.T."/>
            <person name="Winkler M.E."/>
        </authorList>
    </citation>
    <scope>NUCLEOTIDE SEQUENCE</scope>
</reference>
<evidence type="ECO:0000259" key="3">
    <source>
        <dbReference type="SMART" id="SM00363"/>
    </source>
</evidence>
<dbReference type="Pfam" id="PF00849">
    <property type="entry name" value="PseudoU_synth_2"/>
    <property type="match status" value="1"/>
</dbReference>
<proteinExistence type="inferred from homology"/>
<comment type="similarity">
    <text evidence="1">Belongs to the pseudouridine synthase RluA family.</text>
</comment>
<dbReference type="SUPFAM" id="SSF55174">
    <property type="entry name" value="Alpha-L RNA-binding motif"/>
    <property type="match status" value="1"/>
</dbReference>
<dbReference type="GO" id="GO:0003723">
    <property type="term" value="F:RNA binding"/>
    <property type="evidence" value="ECO:0007669"/>
    <property type="project" value="InterPro"/>
</dbReference>
<dbReference type="CDD" id="cd00165">
    <property type="entry name" value="S4"/>
    <property type="match status" value="1"/>
</dbReference>
<dbReference type="EMBL" id="UINC01033904">
    <property type="protein sequence ID" value="SVB23912.1"/>
    <property type="molecule type" value="Genomic_DNA"/>
</dbReference>
<dbReference type="SUPFAM" id="SSF55120">
    <property type="entry name" value="Pseudouridine synthase"/>
    <property type="match status" value="1"/>
</dbReference>
<protein>
    <recommendedName>
        <fullName evidence="3">RNA-binding S4 domain-containing protein</fullName>
    </recommendedName>
</protein>
<keyword evidence="2" id="KW-0413">Isomerase</keyword>
<feature type="domain" description="RNA-binding S4" evidence="3">
    <location>
        <begin position="15"/>
        <end position="73"/>
    </location>
</feature>
<dbReference type="InterPro" id="IPR050188">
    <property type="entry name" value="RluA_PseudoU_synthase"/>
</dbReference>
<dbReference type="InterPro" id="IPR036986">
    <property type="entry name" value="S4_RNA-bd_sf"/>
</dbReference>
<dbReference type="PANTHER" id="PTHR21600:SF44">
    <property type="entry name" value="RIBOSOMAL LARGE SUBUNIT PSEUDOURIDINE SYNTHASE D"/>
    <property type="match status" value="1"/>
</dbReference>
<evidence type="ECO:0000313" key="4">
    <source>
        <dbReference type="EMBL" id="SVB23912.1"/>
    </source>
</evidence>
<dbReference type="PROSITE" id="PS50889">
    <property type="entry name" value="S4"/>
    <property type="match status" value="1"/>
</dbReference>
<dbReference type="SMART" id="SM00363">
    <property type="entry name" value="S4"/>
    <property type="match status" value="1"/>
</dbReference>
<organism evidence="4">
    <name type="scientific">marine metagenome</name>
    <dbReference type="NCBI Taxonomy" id="408172"/>
    <lineage>
        <taxon>unclassified sequences</taxon>
        <taxon>metagenomes</taxon>
        <taxon>ecological metagenomes</taxon>
    </lineage>
</organism>
<dbReference type="PROSITE" id="PS01129">
    <property type="entry name" value="PSI_RLU"/>
    <property type="match status" value="1"/>
</dbReference>
<accession>A0A382CDI9</accession>
<dbReference type="NCBIfam" id="TIGR00005">
    <property type="entry name" value="rluA_subfam"/>
    <property type="match status" value="1"/>
</dbReference>
<dbReference type="InterPro" id="IPR020103">
    <property type="entry name" value="PsdUridine_synth_cat_dom_sf"/>
</dbReference>
<dbReference type="CDD" id="cd02869">
    <property type="entry name" value="PseudoU_synth_RluA_like"/>
    <property type="match status" value="1"/>
</dbReference>
<name>A0A382CDI9_9ZZZZ</name>
<evidence type="ECO:0000256" key="2">
    <source>
        <dbReference type="ARBA" id="ARBA00023235"/>
    </source>
</evidence>
<dbReference type="Gene3D" id="3.10.290.10">
    <property type="entry name" value="RNA-binding S4 domain"/>
    <property type="match status" value="1"/>
</dbReference>
<dbReference type="Pfam" id="PF01479">
    <property type="entry name" value="S4"/>
    <property type="match status" value="1"/>
</dbReference>
<dbReference type="InterPro" id="IPR006145">
    <property type="entry name" value="PsdUridine_synth_RsuA/RluA"/>
</dbReference>
<dbReference type="InterPro" id="IPR002942">
    <property type="entry name" value="S4_RNA-bd"/>
</dbReference>
<dbReference type="AlphaFoldDB" id="A0A382CDI9"/>
<sequence>MRRLEFLVDSNHQALRLDVFLSENQNEFSRSHLKKLIEKGHASVNNSPAQAKYRIKTGDKIILNIYPPSSSGIEAESIPLTIIYEDEAMLVVNKPAGMVVHPAPGHVKGTLVNALLNHCSDLSGIGGVERPGIVHRLDKDTSGVVLIAKNEIAHRILANQFKNRKVKKTYLALVRGIVKSASGVIETSIGRHKTNRKKMTATMDQGRQAETRYEVIETLGHFSYLRLFPKTGRTHQIRVHLASIHHPVLGDSLYGGKIAEPYLKIPRQALHAHRVEINHPLNKQPLVFEAPVPPDINNYLAKYRQNPN</sequence>
<dbReference type="Gene3D" id="3.30.2350.10">
    <property type="entry name" value="Pseudouridine synthase"/>
    <property type="match status" value="1"/>
</dbReference>
<dbReference type="GO" id="GO:0009982">
    <property type="term" value="F:pseudouridine synthase activity"/>
    <property type="evidence" value="ECO:0007669"/>
    <property type="project" value="InterPro"/>
</dbReference>
<dbReference type="InterPro" id="IPR006224">
    <property type="entry name" value="PsdUridine_synth_RluA-like_CS"/>
</dbReference>